<sequence length="61" mass="6143">MTQQGAPVLPGVCFTASFLPRLHLAVITPRAHAAPAARGGAEGAGGEAVMVVVVTMVYALL</sequence>
<protein>
    <submittedName>
        <fullName evidence="1">Uncharacterized protein</fullName>
    </submittedName>
</protein>
<organism evidence="1 2">
    <name type="scientific">Portunus trituberculatus</name>
    <name type="common">Swimming crab</name>
    <name type="synonym">Neptunus trituberculatus</name>
    <dbReference type="NCBI Taxonomy" id="210409"/>
    <lineage>
        <taxon>Eukaryota</taxon>
        <taxon>Metazoa</taxon>
        <taxon>Ecdysozoa</taxon>
        <taxon>Arthropoda</taxon>
        <taxon>Crustacea</taxon>
        <taxon>Multicrustacea</taxon>
        <taxon>Malacostraca</taxon>
        <taxon>Eumalacostraca</taxon>
        <taxon>Eucarida</taxon>
        <taxon>Decapoda</taxon>
        <taxon>Pleocyemata</taxon>
        <taxon>Brachyura</taxon>
        <taxon>Eubrachyura</taxon>
        <taxon>Portunoidea</taxon>
        <taxon>Portunidae</taxon>
        <taxon>Portuninae</taxon>
        <taxon>Portunus</taxon>
    </lineage>
</organism>
<dbReference type="AlphaFoldDB" id="A0A5B7HS69"/>
<dbReference type="Proteomes" id="UP000324222">
    <property type="component" value="Unassembled WGS sequence"/>
</dbReference>
<evidence type="ECO:0000313" key="1">
    <source>
        <dbReference type="EMBL" id="MPC72656.1"/>
    </source>
</evidence>
<comment type="caution">
    <text evidence="1">The sequence shown here is derived from an EMBL/GenBank/DDBJ whole genome shotgun (WGS) entry which is preliminary data.</text>
</comment>
<name>A0A5B7HS69_PORTR</name>
<proteinExistence type="predicted"/>
<reference evidence="1 2" key="1">
    <citation type="submission" date="2019-05" db="EMBL/GenBank/DDBJ databases">
        <title>Another draft genome of Portunus trituberculatus and its Hox gene families provides insights of decapod evolution.</title>
        <authorList>
            <person name="Jeong J.-H."/>
            <person name="Song I."/>
            <person name="Kim S."/>
            <person name="Choi T."/>
            <person name="Kim D."/>
            <person name="Ryu S."/>
            <person name="Kim W."/>
        </authorList>
    </citation>
    <scope>NUCLEOTIDE SEQUENCE [LARGE SCALE GENOMIC DNA]</scope>
    <source>
        <tissue evidence="1">Muscle</tissue>
    </source>
</reference>
<keyword evidence="2" id="KW-1185">Reference proteome</keyword>
<evidence type="ECO:0000313" key="2">
    <source>
        <dbReference type="Proteomes" id="UP000324222"/>
    </source>
</evidence>
<dbReference type="EMBL" id="VSRR010035138">
    <property type="protein sequence ID" value="MPC72656.1"/>
    <property type="molecule type" value="Genomic_DNA"/>
</dbReference>
<accession>A0A5B7HS69</accession>
<gene>
    <name evidence="1" type="ORF">E2C01_066968</name>
</gene>